<dbReference type="GO" id="GO:0046872">
    <property type="term" value="F:metal ion binding"/>
    <property type="evidence" value="ECO:0007669"/>
    <property type="project" value="UniProtKB-KW"/>
</dbReference>
<evidence type="ECO:0000256" key="4">
    <source>
        <dbReference type="ARBA" id="ARBA00022833"/>
    </source>
</evidence>
<dbReference type="PANTHER" id="PTHR46233:SF3">
    <property type="entry name" value="HYDROXYACYLGLUTATHIONE HYDROLASE GLOC"/>
    <property type="match status" value="1"/>
</dbReference>
<keyword evidence="3 6" id="KW-0378">Hydrolase</keyword>
<evidence type="ECO:0000313" key="6">
    <source>
        <dbReference type="EMBL" id="BBO74255.1"/>
    </source>
</evidence>
<dbReference type="AlphaFoldDB" id="A0A5K7Z0N7"/>
<dbReference type="KEGG" id="dwd:DSCW_16720"/>
<reference evidence="6 7" key="1">
    <citation type="submission" date="2019-11" db="EMBL/GenBank/DDBJ databases">
        <title>Comparative genomics of hydrocarbon-degrading Desulfosarcina strains.</title>
        <authorList>
            <person name="Watanabe M."/>
            <person name="Kojima H."/>
            <person name="Fukui M."/>
        </authorList>
    </citation>
    <scope>NUCLEOTIDE SEQUENCE [LARGE SCALE GENOMIC DNA]</scope>
    <source>
        <strain evidence="6 7">PP31</strain>
    </source>
</reference>
<feature type="domain" description="Metallo-beta-lactamase" evidence="5">
    <location>
        <begin position="15"/>
        <end position="193"/>
    </location>
</feature>
<dbReference type="OrthoDB" id="9802991at2"/>
<dbReference type="GO" id="GO:0016787">
    <property type="term" value="F:hydrolase activity"/>
    <property type="evidence" value="ECO:0007669"/>
    <property type="project" value="UniProtKB-KW"/>
</dbReference>
<accession>A0A5K7Z0N7</accession>
<sequence length="227" mass="24764">MDAIKIIALPLGPFQVFTYILACRKTGDCAIIDPAGDPTAIVAALAREKGTPRMILNTHGHPDHVLANAALKEELDVLVWMHAEDSGLYTDAPGVTELEQQTGLTVDTTADHMFSDEERIVLGEAEIRVLHTPGHTPGSCCFLVDDHLFTGDTLFVGDVGRTDLKGGSLEQLIHSIETKLLDLPDNTCIWPGHDYNIDTSIPRVEAPTTLGKEKQENPYITDFILDP</sequence>
<evidence type="ECO:0000256" key="2">
    <source>
        <dbReference type="ARBA" id="ARBA00022723"/>
    </source>
</evidence>
<keyword evidence="4" id="KW-0862">Zinc</keyword>
<gene>
    <name evidence="6" type="ORF">DSCW_16720</name>
</gene>
<dbReference type="EMBL" id="AP021875">
    <property type="protein sequence ID" value="BBO74255.1"/>
    <property type="molecule type" value="Genomic_DNA"/>
</dbReference>
<keyword evidence="2" id="KW-0479">Metal-binding</keyword>
<evidence type="ECO:0000259" key="5">
    <source>
        <dbReference type="SMART" id="SM00849"/>
    </source>
</evidence>
<dbReference type="RefSeq" id="WP_155303297.1">
    <property type="nucleotide sequence ID" value="NZ_AP021875.1"/>
</dbReference>
<dbReference type="Pfam" id="PF00753">
    <property type="entry name" value="Lactamase_B"/>
    <property type="match status" value="1"/>
</dbReference>
<organism evidence="6 7">
    <name type="scientific">Desulfosarcina widdelii</name>
    <dbReference type="NCBI Taxonomy" id="947919"/>
    <lineage>
        <taxon>Bacteria</taxon>
        <taxon>Pseudomonadati</taxon>
        <taxon>Thermodesulfobacteriota</taxon>
        <taxon>Desulfobacteria</taxon>
        <taxon>Desulfobacterales</taxon>
        <taxon>Desulfosarcinaceae</taxon>
        <taxon>Desulfosarcina</taxon>
    </lineage>
</organism>
<dbReference type="SUPFAM" id="SSF56281">
    <property type="entry name" value="Metallo-hydrolase/oxidoreductase"/>
    <property type="match status" value="1"/>
</dbReference>
<dbReference type="InterPro" id="IPR036866">
    <property type="entry name" value="RibonucZ/Hydroxyglut_hydro"/>
</dbReference>
<name>A0A5K7Z0N7_9BACT</name>
<comment type="cofactor">
    <cofactor evidence="1">
        <name>Zn(2+)</name>
        <dbReference type="ChEBI" id="CHEBI:29105"/>
    </cofactor>
</comment>
<keyword evidence="7" id="KW-1185">Reference proteome</keyword>
<proteinExistence type="predicted"/>
<dbReference type="SMART" id="SM00849">
    <property type="entry name" value="Lactamase_B"/>
    <property type="match status" value="1"/>
</dbReference>
<evidence type="ECO:0000256" key="1">
    <source>
        <dbReference type="ARBA" id="ARBA00001947"/>
    </source>
</evidence>
<dbReference type="Gene3D" id="3.60.15.10">
    <property type="entry name" value="Ribonuclease Z/Hydroxyacylglutathione hydrolase-like"/>
    <property type="match status" value="1"/>
</dbReference>
<dbReference type="CDD" id="cd06262">
    <property type="entry name" value="metallo-hydrolase-like_MBL-fold"/>
    <property type="match status" value="1"/>
</dbReference>
<dbReference type="Proteomes" id="UP000427769">
    <property type="component" value="Chromosome"/>
</dbReference>
<evidence type="ECO:0000256" key="3">
    <source>
        <dbReference type="ARBA" id="ARBA00022801"/>
    </source>
</evidence>
<dbReference type="InterPro" id="IPR001279">
    <property type="entry name" value="Metallo-B-lactamas"/>
</dbReference>
<evidence type="ECO:0000313" key="7">
    <source>
        <dbReference type="Proteomes" id="UP000427769"/>
    </source>
</evidence>
<dbReference type="PANTHER" id="PTHR46233">
    <property type="entry name" value="HYDROXYACYLGLUTATHIONE HYDROLASE GLOC"/>
    <property type="match status" value="1"/>
</dbReference>
<dbReference type="InterPro" id="IPR051453">
    <property type="entry name" value="MBL_Glyoxalase_II"/>
</dbReference>
<protein>
    <submittedName>
        <fullName evidence="6">MBL fold metallo-hydrolase</fullName>
    </submittedName>
</protein>